<evidence type="ECO:0000259" key="3">
    <source>
        <dbReference type="Pfam" id="PF00501"/>
    </source>
</evidence>
<evidence type="ECO:0000259" key="4">
    <source>
        <dbReference type="Pfam" id="PF13193"/>
    </source>
</evidence>
<gene>
    <name evidence="5" type="ORF">ABC974_25435</name>
</gene>
<dbReference type="Gene3D" id="3.30.300.30">
    <property type="match status" value="1"/>
</dbReference>
<dbReference type="InterPro" id="IPR045851">
    <property type="entry name" value="AMP-bd_C_sf"/>
</dbReference>
<evidence type="ECO:0000313" key="5">
    <source>
        <dbReference type="EMBL" id="MEN2792994.1"/>
    </source>
</evidence>
<feature type="domain" description="AMP-dependent synthetase/ligase" evidence="3">
    <location>
        <begin position="16"/>
        <end position="387"/>
    </location>
</feature>
<dbReference type="InterPro" id="IPR020845">
    <property type="entry name" value="AMP-binding_CS"/>
</dbReference>
<dbReference type="Proteomes" id="UP001419910">
    <property type="component" value="Unassembled WGS sequence"/>
</dbReference>
<dbReference type="PROSITE" id="PS00455">
    <property type="entry name" value="AMP_BINDING"/>
    <property type="match status" value="1"/>
</dbReference>
<dbReference type="InterPro" id="IPR025110">
    <property type="entry name" value="AMP-bd_C"/>
</dbReference>
<comment type="caution">
    <text evidence="5">The sequence shown here is derived from an EMBL/GenBank/DDBJ whole genome shotgun (WGS) entry which is preliminary data.</text>
</comment>
<protein>
    <submittedName>
        <fullName evidence="5">Class I adenylate-forming enzyme family protein</fullName>
    </submittedName>
</protein>
<dbReference type="InterPro" id="IPR000873">
    <property type="entry name" value="AMP-dep_synth/lig_dom"/>
</dbReference>
<dbReference type="EMBL" id="JBDIME010000036">
    <property type="protein sequence ID" value="MEN2792994.1"/>
    <property type="molecule type" value="Genomic_DNA"/>
</dbReference>
<evidence type="ECO:0000256" key="2">
    <source>
        <dbReference type="ARBA" id="ARBA00022598"/>
    </source>
</evidence>
<keyword evidence="2" id="KW-0436">Ligase</keyword>
<dbReference type="PANTHER" id="PTHR43201:SF5">
    <property type="entry name" value="MEDIUM-CHAIN ACYL-COA LIGASE ACSF2, MITOCHONDRIAL"/>
    <property type="match status" value="1"/>
</dbReference>
<name>A0ABU9YB07_9SPHN</name>
<evidence type="ECO:0000313" key="6">
    <source>
        <dbReference type="Proteomes" id="UP001419910"/>
    </source>
</evidence>
<dbReference type="InterPro" id="IPR042099">
    <property type="entry name" value="ANL_N_sf"/>
</dbReference>
<sequence>MTLPPLLPRISDYPAWHAERRPDAVALTLGATGWTYREVAVAVDALAKAMLAAGVKKGDRVATLQTPRPEYFIAFLAAASVGAIWLGLNPRYRRAELEHVVADAEPSLLITRLEIEDRYYAEDISALRTACPSLSRVIAFAGEPAVGGDIERMEDFLVSGADVSDADLRAARAECGGRDPCVIVYTSGSTGAPKGALLCHDAISASGIEINRAWPVDPYSALNFFPINHVGCLVDVSTPCLVAGGNMVFMEHFDPRESLKLIEREKITLWGSVPSTFHMQLSLDDFASFDLASVQLIVWAGAAMPTELIEKLRDICPRLATNYGLTETTTAVTLVEPTSDLDILAKTVGFPFAQIEVRIAGEGDRVLGVNEPGEIQTRSLFNLLGYWRRPDATAEAFTDDGFLRTGDVAEQRPDGRFRIVGRLREMYKSGGYNVYPREVEETIERHPSVSLAAVVAAPDPLWQEVGIAYVVTDGSSSSEELLSYCRDQLANFKIPKRIYIEKTLPLLPIGKVDKVELRRRAAELV</sequence>
<dbReference type="Gene3D" id="3.40.50.12780">
    <property type="entry name" value="N-terminal domain of ligase-like"/>
    <property type="match status" value="1"/>
</dbReference>
<dbReference type="Pfam" id="PF00501">
    <property type="entry name" value="AMP-binding"/>
    <property type="match status" value="1"/>
</dbReference>
<feature type="domain" description="AMP-binding enzyme C-terminal" evidence="4">
    <location>
        <begin position="438"/>
        <end position="511"/>
    </location>
</feature>
<dbReference type="RefSeq" id="WP_343889652.1">
    <property type="nucleotide sequence ID" value="NZ_BAAAEH010000023.1"/>
</dbReference>
<dbReference type="Pfam" id="PF13193">
    <property type="entry name" value="AMP-binding_C"/>
    <property type="match status" value="1"/>
</dbReference>
<reference evidence="5 6" key="1">
    <citation type="submission" date="2024-05" db="EMBL/GenBank/DDBJ databases">
        <authorList>
            <person name="Liu Q."/>
            <person name="Xin Y.-H."/>
        </authorList>
    </citation>
    <scope>NUCLEOTIDE SEQUENCE [LARGE SCALE GENOMIC DNA]</scope>
    <source>
        <strain evidence="5 6">CGMCC 1.10181</strain>
    </source>
</reference>
<keyword evidence="6" id="KW-1185">Reference proteome</keyword>
<comment type="similarity">
    <text evidence="1">Belongs to the ATP-dependent AMP-binding enzyme family.</text>
</comment>
<dbReference type="SUPFAM" id="SSF56801">
    <property type="entry name" value="Acetyl-CoA synthetase-like"/>
    <property type="match status" value="1"/>
</dbReference>
<evidence type="ECO:0000256" key="1">
    <source>
        <dbReference type="ARBA" id="ARBA00006432"/>
    </source>
</evidence>
<proteinExistence type="inferred from homology"/>
<organism evidence="5 6">
    <name type="scientific">Sphingomonas oligophenolica</name>
    <dbReference type="NCBI Taxonomy" id="301154"/>
    <lineage>
        <taxon>Bacteria</taxon>
        <taxon>Pseudomonadati</taxon>
        <taxon>Pseudomonadota</taxon>
        <taxon>Alphaproteobacteria</taxon>
        <taxon>Sphingomonadales</taxon>
        <taxon>Sphingomonadaceae</taxon>
        <taxon>Sphingomonas</taxon>
    </lineage>
</organism>
<dbReference type="PANTHER" id="PTHR43201">
    <property type="entry name" value="ACYL-COA SYNTHETASE"/>
    <property type="match status" value="1"/>
</dbReference>
<accession>A0ABU9YB07</accession>